<evidence type="ECO:0000259" key="5">
    <source>
        <dbReference type="PROSITE" id="PS51078"/>
    </source>
</evidence>
<dbReference type="SUPFAM" id="SSF46785">
    <property type="entry name" value="Winged helix' DNA-binding domain"/>
    <property type="match status" value="1"/>
</dbReference>
<dbReference type="AlphaFoldDB" id="A0A2W7NZ55"/>
<reference evidence="6 7" key="1">
    <citation type="submission" date="2018-06" db="EMBL/GenBank/DDBJ databases">
        <title>Genomic Encyclopedia of Archaeal and Bacterial Type Strains, Phase II (KMG-II): from individual species to whole genera.</title>
        <authorList>
            <person name="Goeker M."/>
        </authorList>
    </citation>
    <scope>NUCLEOTIDE SEQUENCE [LARGE SCALE GENOMIC DNA]</scope>
    <source>
        <strain evidence="6 7">DSM 22009</strain>
    </source>
</reference>
<dbReference type="Proteomes" id="UP000248916">
    <property type="component" value="Unassembled WGS sequence"/>
</dbReference>
<dbReference type="GO" id="GO:0045892">
    <property type="term" value="P:negative regulation of DNA-templated transcription"/>
    <property type="evidence" value="ECO:0007669"/>
    <property type="project" value="TreeGrafter"/>
</dbReference>
<dbReference type="PROSITE" id="PS51078">
    <property type="entry name" value="ICLR_ED"/>
    <property type="match status" value="1"/>
</dbReference>
<dbReference type="InterPro" id="IPR036390">
    <property type="entry name" value="WH_DNA-bd_sf"/>
</dbReference>
<dbReference type="InterPro" id="IPR014757">
    <property type="entry name" value="Tscrpt_reg_IclR_C"/>
</dbReference>
<gene>
    <name evidence="6" type="ORF">LX81_01851</name>
</gene>
<proteinExistence type="predicted"/>
<dbReference type="PANTHER" id="PTHR30136:SF35">
    <property type="entry name" value="HTH-TYPE TRANSCRIPTIONAL REGULATOR RV1719"/>
    <property type="match status" value="1"/>
</dbReference>
<dbReference type="InterPro" id="IPR029016">
    <property type="entry name" value="GAF-like_dom_sf"/>
</dbReference>
<evidence type="ECO:0000256" key="1">
    <source>
        <dbReference type="ARBA" id="ARBA00023015"/>
    </source>
</evidence>
<sequence>MLLGSQCESQAGFVQQGLLEAFRDAETLSLREIVQRTGLDKSAVQRMTHTLVELGYLHQSAATQRFGLSPRILEPAYEYLRRHPLVERATPILIDLRRQCDERVDLSVLFRNQLTYIQRHQSQTALFYTTLIGRRVPLYCSSGGRSVLASLPEAEACNLLEQEERLPITRFTKTDPLEIWREVETARQQGWAVATSEVIENETVFAAAIRAADGRPVGAVHVSCRTGALPPDELTDKIVLGLLGTVRLLG</sequence>
<dbReference type="InterPro" id="IPR036388">
    <property type="entry name" value="WH-like_DNA-bd_sf"/>
</dbReference>
<keyword evidence="2" id="KW-0238">DNA-binding</keyword>
<keyword evidence="7" id="KW-1185">Reference proteome</keyword>
<evidence type="ECO:0000313" key="6">
    <source>
        <dbReference type="EMBL" id="PZX16482.1"/>
    </source>
</evidence>
<evidence type="ECO:0000313" key="7">
    <source>
        <dbReference type="Proteomes" id="UP000248916"/>
    </source>
</evidence>
<dbReference type="Gene3D" id="1.10.10.10">
    <property type="entry name" value="Winged helix-like DNA-binding domain superfamily/Winged helix DNA-binding domain"/>
    <property type="match status" value="1"/>
</dbReference>
<dbReference type="Pfam" id="PF01614">
    <property type="entry name" value="IclR_C"/>
    <property type="match status" value="1"/>
</dbReference>
<protein>
    <submittedName>
        <fullName evidence="6">IclR family transcriptional regulator</fullName>
    </submittedName>
</protein>
<dbReference type="InterPro" id="IPR050707">
    <property type="entry name" value="HTH_MetabolicPath_Reg"/>
</dbReference>
<keyword evidence="1" id="KW-0805">Transcription regulation</keyword>
<evidence type="ECO:0000256" key="2">
    <source>
        <dbReference type="ARBA" id="ARBA00023125"/>
    </source>
</evidence>
<dbReference type="GO" id="GO:0003700">
    <property type="term" value="F:DNA-binding transcription factor activity"/>
    <property type="evidence" value="ECO:0007669"/>
    <property type="project" value="TreeGrafter"/>
</dbReference>
<dbReference type="SMART" id="SM00346">
    <property type="entry name" value="HTH_ICLR"/>
    <property type="match status" value="1"/>
</dbReference>
<feature type="domain" description="HTH iclR-type" evidence="4">
    <location>
        <begin position="5"/>
        <end position="70"/>
    </location>
</feature>
<keyword evidence="3" id="KW-0804">Transcription</keyword>
<dbReference type="SUPFAM" id="SSF55781">
    <property type="entry name" value="GAF domain-like"/>
    <property type="match status" value="1"/>
</dbReference>
<evidence type="ECO:0000256" key="3">
    <source>
        <dbReference type="ARBA" id="ARBA00023163"/>
    </source>
</evidence>
<dbReference type="PROSITE" id="PS51077">
    <property type="entry name" value="HTH_ICLR"/>
    <property type="match status" value="1"/>
</dbReference>
<name>A0A2W7NZ55_9RHOB</name>
<organism evidence="6 7">
    <name type="scientific">Palleronia aestuarii</name>
    <dbReference type="NCBI Taxonomy" id="568105"/>
    <lineage>
        <taxon>Bacteria</taxon>
        <taxon>Pseudomonadati</taxon>
        <taxon>Pseudomonadota</taxon>
        <taxon>Alphaproteobacteria</taxon>
        <taxon>Rhodobacterales</taxon>
        <taxon>Roseobacteraceae</taxon>
        <taxon>Palleronia</taxon>
    </lineage>
</organism>
<dbReference type="PANTHER" id="PTHR30136">
    <property type="entry name" value="HELIX-TURN-HELIX TRANSCRIPTIONAL REGULATOR, ICLR FAMILY"/>
    <property type="match status" value="1"/>
</dbReference>
<accession>A0A2W7NZ55</accession>
<feature type="domain" description="IclR-ED" evidence="5">
    <location>
        <begin position="71"/>
        <end position="250"/>
    </location>
</feature>
<dbReference type="RefSeq" id="WP_111537023.1">
    <property type="nucleotide sequence ID" value="NZ_QKZL01000006.1"/>
</dbReference>
<dbReference type="Pfam" id="PF09339">
    <property type="entry name" value="HTH_IclR"/>
    <property type="match status" value="1"/>
</dbReference>
<evidence type="ECO:0000259" key="4">
    <source>
        <dbReference type="PROSITE" id="PS51077"/>
    </source>
</evidence>
<comment type="caution">
    <text evidence="6">The sequence shown here is derived from an EMBL/GenBank/DDBJ whole genome shotgun (WGS) entry which is preliminary data.</text>
</comment>
<dbReference type="OrthoDB" id="9807558at2"/>
<dbReference type="Gene3D" id="3.30.450.40">
    <property type="match status" value="1"/>
</dbReference>
<dbReference type="EMBL" id="QKZL01000006">
    <property type="protein sequence ID" value="PZX16482.1"/>
    <property type="molecule type" value="Genomic_DNA"/>
</dbReference>
<dbReference type="InterPro" id="IPR005471">
    <property type="entry name" value="Tscrpt_reg_IclR_N"/>
</dbReference>
<dbReference type="GO" id="GO:0003677">
    <property type="term" value="F:DNA binding"/>
    <property type="evidence" value="ECO:0007669"/>
    <property type="project" value="UniProtKB-KW"/>
</dbReference>